<dbReference type="Pfam" id="PF00646">
    <property type="entry name" value="F-box"/>
    <property type="match status" value="1"/>
</dbReference>
<accession>A0A8H3W3J6</accession>
<dbReference type="AlphaFoldDB" id="A0A8H3W3J6"/>
<evidence type="ECO:0000313" key="3">
    <source>
        <dbReference type="Proteomes" id="UP000434172"/>
    </source>
</evidence>
<name>A0A8H3W3J6_9PEZI</name>
<organism evidence="2 3">
    <name type="scientific">Colletotrichum asianum</name>
    <dbReference type="NCBI Taxonomy" id="702518"/>
    <lineage>
        <taxon>Eukaryota</taxon>
        <taxon>Fungi</taxon>
        <taxon>Dikarya</taxon>
        <taxon>Ascomycota</taxon>
        <taxon>Pezizomycotina</taxon>
        <taxon>Sordariomycetes</taxon>
        <taxon>Hypocreomycetidae</taxon>
        <taxon>Glomerellales</taxon>
        <taxon>Glomerellaceae</taxon>
        <taxon>Colletotrichum</taxon>
        <taxon>Colletotrichum gloeosporioides species complex</taxon>
    </lineage>
</organism>
<gene>
    <name evidence="2" type="ORF">GQ607_012837</name>
</gene>
<dbReference type="InterPro" id="IPR036047">
    <property type="entry name" value="F-box-like_dom_sf"/>
</dbReference>
<reference evidence="2 3" key="1">
    <citation type="submission" date="2019-12" db="EMBL/GenBank/DDBJ databases">
        <title>A genome sequence resource for the geographically widespread anthracnose pathogen Colletotrichum asianum.</title>
        <authorList>
            <person name="Meng Y."/>
        </authorList>
    </citation>
    <scope>NUCLEOTIDE SEQUENCE [LARGE SCALE GENOMIC DNA]</scope>
    <source>
        <strain evidence="2 3">ICMP 18580</strain>
    </source>
</reference>
<evidence type="ECO:0000313" key="2">
    <source>
        <dbReference type="EMBL" id="KAF0319894.1"/>
    </source>
</evidence>
<evidence type="ECO:0000259" key="1">
    <source>
        <dbReference type="PROSITE" id="PS50181"/>
    </source>
</evidence>
<dbReference type="SUPFAM" id="SSF81383">
    <property type="entry name" value="F-box domain"/>
    <property type="match status" value="1"/>
</dbReference>
<keyword evidence="3" id="KW-1185">Reference proteome</keyword>
<dbReference type="Proteomes" id="UP000434172">
    <property type="component" value="Unassembled WGS sequence"/>
</dbReference>
<dbReference type="InterPro" id="IPR001810">
    <property type="entry name" value="F-box_dom"/>
</dbReference>
<proteinExistence type="predicted"/>
<protein>
    <recommendedName>
        <fullName evidence="1">F-box domain-containing protein</fullName>
    </recommendedName>
</protein>
<comment type="caution">
    <text evidence="2">The sequence shown here is derived from an EMBL/GenBank/DDBJ whole genome shotgun (WGS) entry which is preliminary data.</text>
</comment>
<feature type="domain" description="F-box" evidence="1">
    <location>
        <begin position="29"/>
        <end position="76"/>
    </location>
</feature>
<dbReference type="EMBL" id="WOWK01000089">
    <property type="protein sequence ID" value="KAF0319894.1"/>
    <property type="molecule type" value="Genomic_DNA"/>
</dbReference>
<sequence length="350" mass="39208">MAATQLSDTEPAGLLTKSMADNQLCNTETTRLISLPPEMLNEIADHLELHDRYLFSETCRRARRLFGMDKAAWSRIFHAPDRRDRPRIEAFLAGVAFVRPHHWLCISCGRLHRVAGDPPPRPRTRRCDRPVPIHPRRPGLGLKISHVESALKMARMLRAGAAGANEVGERMRNLLTGVEEKPVVDSTKELQYRKVGVESTPKVVSGMFILHTRMEFIGPRGRGAAKLAHFKPFRLCEHLCSISNGGNDLATGLKNAFGRKRTEKTGSCGRCGIDYAIIANHGGFVVQSWQNLGRYDCPDDAVPKSFFQFPLYVAVNDRIWNSPMQGVGLMAGQREYIHVSGEIREAYQRG</sequence>
<dbReference type="OrthoDB" id="3766406at2759"/>
<dbReference type="PROSITE" id="PS50181">
    <property type="entry name" value="FBOX"/>
    <property type="match status" value="1"/>
</dbReference>